<keyword evidence="14" id="KW-1185">Reference proteome</keyword>
<evidence type="ECO:0000256" key="3">
    <source>
        <dbReference type="ARBA" id="ARBA00022694"/>
    </source>
</evidence>
<dbReference type="PROSITE" id="PS51257">
    <property type="entry name" value="PROKAR_LIPOPROTEIN"/>
    <property type="match status" value="1"/>
</dbReference>
<dbReference type="GO" id="GO:0000049">
    <property type="term" value="F:tRNA binding"/>
    <property type="evidence" value="ECO:0007669"/>
    <property type="project" value="TreeGrafter"/>
</dbReference>
<reference evidence="13" key="1">
    <citation type="submission" date="2022-06" db="EMBL/GenBank/DDBJ databases">
        <title>Aeoliella straminimaris, a novel planctomycete from sediments.</title>
        <authorList>
            <person name="Vitorino I.R."/>
            <person name="Lage O.M."/>
        </authorList>
    </citation>
    <scope>NUCLEOTIDE SEQUENCE</scope>
    <source>
        <strain evidence="13">ICT_H6.2</strain>
    </source>
</reference>
<dbReference type="Proteomes" id="UP001155241">
    <property type="component" value="Unassembled WGS sequence"/>
</dbReference>
<dbReference type="EMBL" id="JAMXLR010000036">
    <property type="protein sequence ID" value="MCO6044240.1"/>
    <property type="molecule type" value="Genomic_DNA"/>
</dbReference>
<comment type="similarity">
    <text evidence="9">Belongs to the tRNA nucleotidyltransferase/poly(A) polymerase family.</text>
</comment>
<name>A0A9X2F8E0_9BACT</name>
<evidence type="ECO:0000256" key="6">
    <source>
        <dbReference type="ARBA" id="ARBA00022741"/>
    </source>
</evidence>
<evidence type="ECO:0000259" key="11">
    <source>
        <dbReference type="Pfam" id="PF12627"/>
    </source>
</evidence>
<dbReference type="InterPro" id="IPR050264">
    <property type="entry name" value="Bact_CCA-adding_enz_type3_sf"/>
</dbReference>
<accession>A0A9X2F8E0</accession>
<evidence type="ECO:0000256" key="5">
    <source>
        <dbReference type="ARBA" id="ARBA00022723"/>
    </source>
</evidence>
<dbReference type="Pfam" id="PF12627">
    <property type="entry name" value="PolyA_pol_RNAbd"/>
    <property type="match status" value="1"/>
</dbReference>
<dbReference type="AlphaFoldDB" id="A0A9X2F8E0"/>
<feature type="domain" description="Poly A polymerase head" evidence="10">
    <location>
        <begin position="26"/>
        <end position="147"/>
    </location>
</feature>
<dbReference type="Gene3D" id="3.30.460.10">
    <property type="entry name" value="Beta Polymerase, domain 2"/>
    <property type="match status" value="1"/>
</dbReference>
<evidence type="ECO:0000256" key="4">
    <source>
        <dbReference type="ARBA" id="ARBA00022695"/>
    </source>
</evidence>
<keyword evidence="8 9" id="KW-0694">RNA-binding</keyword>
<dbReference type="RefSeq" id="WP_252852344.1">
    <property type="nucleotide sequence ID" value="NZ_JAMXLR010000036.1"/>
</dbReference>
<evidence type="ECO:0000256" key="8">
    <source>
        <dbReference type="ARBA" id="ARBA00022884"/>
    </source>
</evidence>
<comment type="cofactor">
    <cofactor evidence="1">
        <name>Mg(2+)</name>
        <dbReference type="ChEBI" id="CHEBI:18420"/>
    </cofactor>
</comment>
<evidence type="ECO:0000256" key="7">
    <source>
        <dbReference type="ARBA" id="ARBA00022842"/>
    </source>
</evidence>
<dbReference type="SUPFAM" id="SSF81891">
    <property type="entry name" value="Poly A polymerase C-terminal region-like"/>
    <property type="match status" value="1"/>
</dbReference>
<evidence type="ECO:0000259" key="12">
    <source>
        <dbReference type="Pfam" id="PF13735"/>
    </source>
</evidence>
<comment type="caution">
    <text evidence="13">The sequence shown here is derived from an EMBL/GenBank/DDBJ whole genome shotgun (WGS) entry which is preliminary data.</text>
</comment>
<sequence>MASAQRQFACDVVAQLRQAGYTALWAGGCVRDQLLGVTPKDYDVATSATPEQVREVFGRRRTIPVGASFGVMTVLGPKAAGQIEVATFRTDGGYSDGRHPDQVQFSTPEHDAQRRDFTINGLFYDPQADEVHDYVGGEADLLAGIVRAIGAPEARIAEDKLRMLRAVRFAARFDFAIDQATLHAVQHHAGEITQVSGERIGAEMRAMLVHPNRAAALSLLRSTGLESYVLPETTSLAGEPWQQLSVRLGRLEGASFALVLAVMLAEIGDVRAAESISDRWKLANRDADRTDWLLNHLPIGLAADTTPWPQLQRVLIHEGAAELVALVAAQQGADSQSVVRCREKLALPAAELNPPPLVTGADLIAAGLQPGPQFGELLERIRDAQLEGKIATRDEALALAR</sequence>
<evidence type="ECO:0000256" key="9">
    <source>
        <dbReference type="RuleBase" id="RU003953"/>
    </source>
</evidence>
<keyword evidence="2 9" id="KW-0808">Transferase</keyword>
<keyword evidence="6" id="KW-0547">Nucleotide-binding</keyword>
<dbReference type="Pfam" id="PF13735">
    <property type="entry name" value="tRNA_NucTran2_2"/>
    <property type="match status" value="1"/>
</dbReference>
<keyword evidence="7" id="KW-0460">Magnesium</keyword>
<feature type="domain" description="CCA-adding enzyme C-terminal" evidence="12">
    <location>
        <begin position="266"/>
        <end position="397"/>
    </location>
</feature>
<dbReference type="GO" id="GO:0008033">
    <property type="term" value="P:tRNA processing"/>
    <property type="evidence" value="ECO:0007669"/>
    <property type="project" value="UniProtKB-KW"/>
</dbReference>
<dbReference type="GO" id="GO:0000166">
    <property type="term" value="F:nucleotide binding"/>
    <property type="evidence" value="ECO:0007669"/>
    <property type="project" value="UniProtKB-KW"/>
</dbReference>
<evidence type="ECO:0000313" key="14">
    <source>
        <dbReference type="Proteomes" id="UP001155241"/>
    </source>
</evidence>
<evidence type="ECO:0000313" key="13">
    <source>
        <dbReference type="EMBL" id="MCO6044240.1"/>
    </source>
</evidence>
<evidence type="ECO:0000256" key="2">
    <source>
        <dbReference type="ARBA" id="ARBA00022679"/>
    </source>
</evidence>
<keyword evidence="4" id="KW-0548">Nucleotidyltransferase</keyword>
<keyword evidence="3" id="KW-0819">tRNA processing</keyword>
<dbReference type="GO" id="GO:0016779">
    <property type="term" value="F:nucleotidyltransferase activity"/>
    <property type="evidence" value="ECO:0007669"/>
    <property type="project" value="UniProtKB-KW"/>
</dbReference>
<evidence type="ECO:0000259" key="10">
    <source>
        <dbReference type="Pfam" id="PF01743"/>
    </source>
</evidence>
<dbReference type="PANTHER" id="PTHR46173:SF1">
    <property type="entry name" value="CCA TRNA NUCLEOTIDYLTRANSFERASE 1, MITOCHONDRIAL"/>
    <property type="match status" value="1"/>
</dbReference>
<gene>
    <name evidence="13" type="ORF">NG895_10010</name>
</gene>
<protein>
    <submittedName>
        <fullName evidence="13">CCA tRNA nucleotidyltransferase</fullName>
    </submittedName>
</protein>
<keyword evidence="5" id="KW-0479">Metal-binding</keyword>
<dbReference type="PANTHER" id="PTHR46173">
    <property type="entry name" value="CCA TRNA NUCLEOTIDYLTRANSFERASE 1, MITOCHONDRIAL"/>
    <property type="match status" value="1"/>
</dbReference>
<dbReference type="InterPro" id="IPR002646">
    <property type="entry name" value="PolA_pol_head_dom"/>
</dbReference>
<dbReference type="InterPro" id="IPR032828">
    <property type="entry name" value="PolyA_RNA-bd"/>
</dbReference>
<dbReference type="InterPro" id="IPR032810">
    <property type="entry name" value="CCA-adding_enz_C"/>
</dbReference>
<dbReference type="GO" id="GO:0046872">
    <property type="term" value="F:metal ion binding"/>
    <property type="evidence" value="ECO:0007669"/>
    <property type="project" value="UniProtKB-KW"/>
</dbReference>
<organism evidence="13 14">
    <name type="scientific">Aeoliella straminimaris</name>
    <dbReference type="NCBI Taxonomy" id="2954799"/>
    <lineage>
        <taxon>Bacteria</taxon>
        <taxon>Pseudomonadati</taxon>
        <taxon>Planctomycetota</taxon>
        <taxon>Planctomycetia</taxon>
        <taxon>Pirellulales</taxon>
        <taxon>Lacipirellulaceae</taxon>
        <taxon>Aeoliella</taxon>
    </lineage>
</organism>
<dbReference type="InterPro" id="IPR043519">
    <property type="entry name" value="NT_sf"/>
</dbReference>
<evidence type="ECO:0000256" key="1">
    <source>
        <dbReference type="ARBA" id="ARBA00001946"/>
    </source>
</evidence>
<dbReference type="Pfam" id="PF01743">
    <property type="entry name" value="PolyA_pol"/>
    <property type="match status" value="1"/>
</dbReference>
<dbReference type="CDD" id="cd05398">
    <property type="entry name" value="NT_ClassII-CCAase"/>
    <property type="match status" value="1"/>
</dbReference>
<dbReference type="Gene3D" id="1.10.3090.10">
    <property type="entry name" value="cca-adding enzyme, domain 2"/>
    <property type="match status" value="1"/>
</dbReference>
<proteinExistence type="inferred from homology"/>
<feature type="domain" description="tRNA nucleotidyltransferase/poly(A) polymerase RNA and SrmB- binding" evidence="11">
    <location>
        <begin position="174"/>
        <end position="234"/>
    </location>
</feature>
<dbReference type="SUPFAM" id="SSF81301">
    <property type="entry name" value="Nucleotidyltransferase"/>
    <property type="match status" value="1"/>
</dbReference>